<keyword evidence="1 5" id="KW-0547">Nucleotide-binding</keyword>
<dbReference type="Proteomes" id="UP000316714">
    <property type="component" value="Unassembled WGS sequence"/>
</dbReference>
<evidence type="ECO:0000256" key="1">
    <source>
        <dbReference type="ARBA" id="ARBA00022741"/>
    </source>
</evidence>
<accession>A0A5C5VGS0</accession>
<evidence type="ECO:0000313" key="8">
    <source>
        <dbReference type="Proteomes" id="UP000316714"/>
    </source>
</evidence>
<comment type="caution">
    <text evidence="7">The sequence shown here is derived from an EMBL/GenBank/DDBJ whole genome shotgun (WGS) entry which is preliminary data.</text>
</comment>
<dbReference type="PROSITE" id="PS50005">
    <property type="entry name" value="TPR"/>
    <property type="match status" value="1"/>
</dbReference>
<gene>
    <name evidence="7" type="primary">ftsH_1</name>
    <name evidence="7" type="ORF">KOR34_22490</name>
</gene>
<evidence type="ECO:0000256" key="3">
    <source>
        <dbReference type="ARBA" id="ARBA00023054"/>
    </source>
</evidence>
<keyword evidence="7" id="KW-0645">Protease</keyword>
<reference evidence="7 8" key="1">
    <citation type="submission" date="2019-02" db="EMBL/GenBank/DDBJ databases">
        <title>Deep-cultivation of Planctomycetes and their phenomic and genomic characterization uncovers novel biology.</title>
        <authorList>
            <person name="Wiegand S."/>
            <person name="Jogler M."/>
            <person name="Boedeker C."/>
            <person name="Pinto D."/>
            <person name="Vollmers J."/>
            <person name="Rivas-Marin E."/>
            <person name="Kohn T."/>
            <person name="Peeters S.H."/>
            <person name="Heuer A."/>
            <person name="Rast P."/>
            <person name="Oberbeckmann S."/>
            <person name="Bunk B."/>
            <person name="Jeske O."/>
            <person name="Meyerdierks A."/>
            <person name="Storesund J.E."/>
            <person name="Kallscheuer N."/>
            <person name="Luecker S."/>
            <person name="Lage O.M."/>
            <person name="Pohl T."/>
            <person name="Merkel B.J."/>
            <person name="Hornburger P."/>
            <person name="Mueller R.-W."/>
            <person name="Bruemmer F."/>
            <person name="Labrenz M."/>
            <person name="Spormann A.M."/>
            <person name="Op Den Camp H."/>
            <person name="Overmann J."/>
            <person name="Amann R."/>
            <person name="Jetten M.S.M."/>
            <person name="Mascher T."/>
            <person name="Medema M.H."/>
            <person name="Devos D.P."/>
            <person name="Kaster A.-K."/>
            <person name="Ovreas L."/>
            <person name="Rohde M."/>
            <person name="Galperin M.Y."/>
            <person name="Jogler C."/>
        </authorList>
    </citation>
    <scope>NUCLEOTIDE SEQUENCE [LARGE SCALE GENOMIC DNA]</scope>
    <source>
        <strain evidence="7 8">KOR34</strain>
    </source>
</reference>
<dbReference type="PROSITE" id="PS00674">
    <property type="entry name" value="AAA"/>
    <property type="match status" value="1"/>
</dbReference>
<evidence type="ECO:0000313" key="7">
    <source>
        <dbReference type="EMBL" id="TWT37301.1"/>
    </source>
</evidence>
<dbReference type="InterPro" id="IPR019734">
    <property type="entry name" value="TPR_rpt"/>
</dbReference>
<dbReference type="InterPro" id="IPR050168">
    <property type="entry name" value="AAA_ATPase_domain"/>
</dbReference>
<proteinExistence type="inferred from homology"/>
<keyword evidence="7" id="KW-0482">Metalloprotease</keyword>
<dbReference type="Gene3D" id="3.40.50.300">
    <property type="entry name" value="P-loop containing nucleotide triphosphate hydrolases"/>
    <property type="match status" value="1"/>
</dbReference>
<evidence type="ECO:0000256" key="5">
    <source>
        <dbReference type="RuleBase" id="RU003651"/>
    </source>
</evidence>
<evidence type="ECO:0000256" key="2">
    <source>
        <dbReference type="ARBA" id="ARBA00022840"/>
    </source>
</evidence>
<sequence length="452" mass="49621">MPTPNDPIEPLRAALEVSPDNEPLRRHLAASLTAAGRHGEAVEEYRRLLEGNPAAADLKLLLADAYLQDDRLSEAAVILEAMLDHRDPPAQACVMYARLCLREGRVEDAVTRYKQALEADPESHDEELSERLGVSATPQTSMGSDWEVDEGRLLNHAGDAAGDFQHEVERPKIAFDDVGGMKDLKEEIRVKIIYPLEHPEVYAAYGKTIGGGIMLYGPPGCGKTYLARATAGQINAGFLSIGISDVLDMYIGQSEKQLHQVFAQARANTPCVLFFDEVDALGAKRSDLRGGGQRQMINQFLAELDGVEHSNEGVLVLAATNAPWHVDPAFRRPGRFDRVMFVPPPDDEARADILRLHLAGKPTRDIDYAHLAKNTKNYSGADLKALVDLAVEAKLTESIKRGSPPQPITGADLRAAAKKHKPTTTEWFSSARNYALYANEGGLYDDVLKWIK</sequence>
<dbReference type="AlphaFoldDB" id="A0A5C5VGS0"/>
<dbReference type="Gene3D" id="1.10.8.60">
    <property type="match status" value="1"/>
</dbReference>
<feature type="domain" description="AAA+ ATPase" evidence="6">
    <location>
        <begin position="209"/>
        <end position="346"/>
    </location>
</feature>
<dbReference type="InterPro" id="IPR041569">
    <property type="entry name" value="AAA_lid_3"/>
</dbReference>
<dbReference type="GO" id="GO:0008237">
    <property type="term" value="F:metallopeptidase activity"/>
    <property type="evidence" value="ECO:0007669"/>
    <property type="project" value="UniProtKB-KW"/>
</dbReference>
<dbReference type="GO" id="GO:0005524">
    <property type="term" value="F:ATP binding"/>
    <property type="evidence" value="ECO:0007669"/>
    <property type="project" value="UniProtKB-KW"/>
</dbReference>
<keyword evidence="3" id="KW-0175">Coiled coil</keyword>
<dbReference type="Pfam" id="PF17862">
    <property type="entry name" value="AAA_lid_3"/>
    <property type="match status" value="1"/>
</dbReference>
<dbReference type="GO" id="GO:0016887">
    <property type="term" value="F:ATP hydrolysis activity"/>
    <property type="evidence" value="ECO:0007669"/>
    <property type="project" value="InterPro"/>
</dbReference>
<dbReference type="EMBL" id="SIHJ01000001">
    <property type="protein sequence ID" value="TWT37301.1"/>
    <property type="molecule type" value="Genomic_DNA"/>
</dbReference>
<dbReference type="InterPro" id="IPR011990">
    <property type="entry name" value="TPR-like_helical_dom_sf"/>
</dbReference>
<dbReference type="PANTHER" id="PTHR23077">
    <property type="entry name" value="AAA-FAMILY ATPASE"/>
    <property type="match status" value="1"/>
</dbReference>
<dbReference type="EC" id="3.4.24.-" evidence="7"/>
<keyword evidence="2 5" id="KW-0067">ATP-binding</keyword>
<dbReference type="InterPro" id="IPR003960">
    <property type="entry name" value="ATPase_AAA_CS"/>
</dbReference>
<dbReference type="FunFam" id="3.40.50.300:FF:001025">
    <property type="entry name" value="ATPase family, AAA domain-containing 2B"/>
    <property type="match status" value="1"/>
</dbReference>
<dbReference type="SMART" id="SM00382">
    <property type="entry name" value="AAA"/>
    <property type="match status" value="1"/>
</dbReference>
<keyword evidence="4" id="KW-0802">TPR repeat</keyword>
<dbReference type="Gene3D" id="1.25.40.10">
    <property type="entry name" value="Tetratricopeptide repeat domain"/>
    <property type="match status" value="1"/>
</dbReference>
<keyword evidence="8" id="KW-1185">Reference proteome</keyword>
<dbReference type="Pfam" id="PF14559">
    <property type="entry name" value="TPR_19"/>
    <property type="match status" value="1"/>
</dbReference>
<dbReference type="GO" id="GO:0006508">
    <property type="term" value="P:proteolysis"/>
    <property type="evidence" value="ECO:0007669"/>
    <property type="project" value="UniProtKB-KW"/>
</dbReference>
<name>A0A5C5VGS0_9BACT</name>
<dbReference type="InterPro" id="IPR003593">
    <property type="entry name" value="AAA+_ATPase"/>
</dbReference>
<dbReference type="InterPro" id="IPR027417">
    <property type="entry name" value="P-loop_NTPase"/>
</dbReference>
<evidence type="ECO:0000256" key="4">
    <source>
        <dbReference type="PROSITE-ProRule" id="PRU00339"/>
    </source>
</evidence>
<protein>
    <submittedName>
        <fullName evidence="7">ATP-dependent zinc metalloprotease FtsH</fullName>
        <ecNumber evidence="7">3.4.24.-</ecNumber>
    </submittedName>
</protein>
<evidence type="ECO:0000259" key="6">
    <source>
        <dbReference type="SMART" id="SM00382"/>
    </source>
</evidence>
<dbReference type="Pfam" id="PF00004">
    <property type="entry name" value="AAA"/>
    <property type="match status" value="1"/>
</dbReference>
<keyword evidence="7" id="KW-0378">Hydrolase</keyword>
<dbReference type="RefSeq" id="WP_146564645.1">
    <property type="nucleotide sequence ID" value="NZ_SIHJ01000001.1"/>
</dbReference>
<comment type="similarity">
    <text evidence="5">Belongs to the AAA ATPase family.</text>
</comment>
<organism evidence="7 8">
    <name type="scientific">Posidoniimonas corsicana</name>
    <dbReference type="NCBI Taxonomy" id="1938618"/>
    <lineage>
        <taxon>Bacteria</taxon>
        <taxon>Pseudomonadati</taxon>
        <taxon>Planctomycetota</taxon>
        <taxon>Planctomycetia</taxon>
        <taxon>Pirellulales</taxon>
        <taxon>Lacipirellulaceae</taxon>
        <taxon>Posidoniimonas</taxon>
    </lineage>
</organism>
<feature type="repeat" description="TPR" evidence="4">
    <location>
        <begin position="90"/>
        <end position="123"/>
    </location>
</feature>
<dbReference type="SUPFAM" id="SSF52540">
    <property type="entry name" value="P-loop containing nucleoside triphosphate hydrolases"/>
    <property type="match status" value="1"/>
</dbReference>
<dbReference type="SUPFAM" id="SSF48452">
    <property type="entry name" value="TPR-like"/>
    <property type="match status" value="1"/>
</dbReference>
<dbReference type="OrthoDB" id="9809379at2"/>
<dbReference type="PANTHER" id="PTHR23077:SF171">
    <property type="entry name" value="NUCLEAR VALOSIN-CONTAINING PROTEIN-LIKE"/>
    <property type="match status" value="1"/>
</dbReference>
<dbReference type="InterPro" id="IPR003959">
    <property type="entry name" value="ATPase_AAA_core"/>
</dbReference>